<dbReference type="OrthoDB" id="9826612at2"/>
<name>A3IMY7_9CHRO</name>
<protein>
    <submittedName>
        <fullName evidence="1">Uncharacterized protein</fullName>
    </submittedName>
</protein>
<dbReference type="RefSeq" id="WP_008274748.1">
    <property type="nucleotide sequence ID" value="NZ_AAXW01000008.1"/>
</dbReference>
<evidence type="ECO:0000313" key="1">
    <source>
        <dbReference type="EMBL" id="EAZ92240.1"/>
    </source>
</evidence>
<comment type="caution">
    <text evidence="1">The sequence shown here is derived from an EMBL/GenBank/DDBJ whole genome shotgun (WGS) entry which is preliminary data.</text>
</comment>
<organism evidence="1 2">
    <name type="scientific">Crocosphaera chwakensis CCY0110</name>
    <dbReference type="NCBI Taxonomy" id="391612"/>
    <lineage>
        <taxon>Bacteria</taxon>
        <taxon>Bacillati</taxon>
        <taxon>Cyanobacteriota</taxon>
        <taxon>Cyanophyceae</taxon>
        <taxon>Oscillatoriophycideae</taxon>
        <taxon>Chroococcales</taxon>
        <taxon>Aphanothecaceae</taxon>
        <taxon>Crocosphaera</taxon>
        <taxon>Crocosphaera chwakensis</taxon>
    </lineage>
</organism>
<sequence>MNAVPERFPPSTIKNFQNYICPISGIKANGKNVPNQWVNCPLVEQPICYGLCLDLQSIARDDEFDDHPYVDDFYKLAKKLNVDVLKLRKTCLNHQKKILIEMLNDEFYPYPGDKKESKVLLDWIVNLSNEL</sequence>
<dbReference type="AlphaFoldDB" id="A3IMY7"/>
<gene>
    <name evidence="1" type="ORF">CY0110_25056</name>
</gene>
<dbReference type="EMBL" id="AAXW01000008">
    <property type="protein sequence ID" value="EAZ92240.1"/>
    <property type="molecule type" value="Genomic_DNA"/>
</dbReference>
<dbReference type="Proteomes" id="UP000003781">
    <property type="component" value="Unassembled WGS sequence"/>
</dbReference>
<proteinExistence type="predicted"/>
<keyword evidence="2" id="KW-1185">Reference proteome</keyword>
<evidence type="ECO:0000313" key="2">
    <source>
        <dbReference type="Proteomes" id="UP000003781"/>
    </source>
</evidence>
<reference evidence="1 2" key="1">
    <citation type="submission" date="2007-03" db="EMBL/GenBank/DDBJ databases">
        <authorList>
            <person name="Stal L."/>
            <person name="Ferriera S."/>
            <person name="Johnson J."/>
            <person name="Kravitz S."/>
            <person name="Beeson K."/>
            <person name="Sutton G."/>
            <person name="Rogers Y.-H."/>
            <person name="Friedman R."/>
            <person name="Frazier M."/>
            <person name="Venter J.C."/>
        </authorList>
    </citation>
    <scope>NUCLEOTIDE SEQUENCE [LARGE SCALE GENOMIC DNA]</scope>
    <source>
        <strain evidence="1 2">CCY0110</strain>
    </source>
</reference>
<accession>A3IMY7</accession>